<gene>
    <name evidence="1" type="ORF">RM549_05650</name>
</gene>
<dbReference type="Pfam" id="PF14100">
    <property type="entry name" value="DUF6807"/>
    <property type="match status" value="1"/>
</dbReference>
<proteinExistence type="predicted"/>
<keyword evidence="2" id="KW-1185">Reference proteome</keyword>
<evidence type="ECO:0000313" key="1">
    <source>
        <dbReference type="EMBL" id="MDT0689259.1"/>
    </source>
</evidence>
<protein>
    <submittedName>
        <fullName evidence="1">DUF6807 family protein</fullName>
    </submittedName>
</protein>
<dbReference type="InterPro" id="IPR029475">
    <property type="entry name" value="DUF6807"/>
</dbReference>
<dbReference type="Proteomes" id="UP001261624">
    <property type="component" value="Unassembled WGS sequence"/>
</dbReference>
<organism evidence="1 2">
    <name type="scientific">Autumnicola patrickiae</name>
    <dbReference type="NCBI Taxonomy" id="3075591"/>
    <lineage>
        <taxon>Bacteria</taxon>
        <taxon>Pseudomonadati</taxon>
        <taxon>Bacteroidota</taxon>
        <taxon>Flavobacteriia</taxon>
        <taxon>Flavobacteriales</taxon>
        <taxon>Flavobacteriaceae</taxon>
        <taxon>Autumnicola</taxon>
    </lineage>
</organism>
<accession>A0ABU3DZT9</accession>
<reference evidence="1 2" key="1">
    <citation type="submission" date="2023-09" db="EMBL/GenBank/DDBJ databases">
        <authorList>
            <person name="Rey-Velasco X."/>
        </authorList>
    </citation>
    <scope>NUCLEOTIDE SEQUENCE [LARGE SCALE GENOMIC DNA]</scope>
    <source>
        <strain evidence="1 2">F188</strain>
    </source>
</reference>
<dbReference type="EMBL" id="JAVRHM010000005">
    <property type="protein sequence ID" value="MDT0689259.1"/>
    <property type="molecule type" value="Genomic_DNA"/>
</dbReference>
<evidence type="ECO:0000313" key="2">
    <source>
        <dbReference type="Proteomes" id="UP001261624"/>
    </source>
</evidence>
<name>A0ABU3DZT9_9FLAO</name>
<dbReference type="RefSeq" id="WP_311682666.1">
    <property type="nucleotide sequence ID" value="NZ_JAVRHM010000005.1"/>
</dbReference>
<comment type="caution">
    <text evidence="1">The sequence shown here is derived from an EMBL/GenBank/DDBJ whole genome shotgun (WGS) entry which is preliminary data.</text>
</comment>
<sequence length="307" mass="34980">MIRIKLLLLLATAILVPELLNSQELEFRESEEGILLMENEYPRFFYQTATKSKDGEYPRANYIHPLYGPNGEVLTEDFPEDHLHHRGIFWSWHQLYVEGKRIADPWLTENIHWEVQNISTSINENTAEIKAEVFWIPTSTENAVIKENVSITYESLEDGIYTLTFDLKFTALVDGVAIGGSEDEKGYGGFSPRFALPENVSFHSTSGKIQPQNLPVQAGPWMELKGSFDPSEIGQLGIVIMGEPENLPSYQGWILRSSKSMQNMAFPGKEAIEIKKGKSLNFRNQILVHSGLSTDEIETYYKEFRNQ</sequence>